<comment type="caution">
    <text evidence="3">The sequence shown here is derived from an EMBL/GenBank/DDBJ whole genome shotgun (WGS) entry which is preliminary data.</text>
</comment>
<reference evidence="3 4" key="1">
    <citation type="journal article" date="2019" name="Int. J. Syst. Evol. Microbiol.">
        <title>The Global Catalogue of Microorganisms (GCM) 10K type strain sequencing project: providing services to taxonomists for standard genome sequencing and annotation.</title>
        <authorList>
            <consortium name="The Broad Institute Genomics Platform"/>
            <consortium name="The Broad Institute Genome Sequencing Center for Infectious Disease"/>
            <person name="Wu L."/>
            <person name="Ma J."/>
        </authorList>
    </citation>
    <scope>NUCLEOTIDE SEQUENCE [LARGE SCALE GENOMIC DNA]</scope>
    <source>
        <strain evidence="3 4">JCM 10696</strain>
    </source>
</reference>
<feature type="compositionally biased region" description="Polar residues" evidence="1">
    <location>
        <begin position="261"/>
        <end position="270"/>
    </location>
</feature>
<evidence type="ECO:0000313" key="3">
    <source>
        <dbReference type="EMBL" id="GAA0945154.1"/>
    </source>
</evidence>
<dbReference type="PANTHER" id="PTHR33824">
    <property type="entry name" value="POLYKETIDE CYCLASE/DEHYDRASE AND LIPID TRANSPORT SUPERFAMILY PROTEIN"/>
    <property type="match status" value="1"/>
</dbReference>
<dbReference type="Pfam" id="PF03364">
    <property type="entry name" value="Polyketide_cyc"/>
    <property type="match status" value="1"/>
</dbReference>
<organism evidence="3 4">
    <name type="scientific">Actinocorallia libanotica</name>
    <dbReference type="NCBI Taxonomy" id="46162"/>
    <lineage>
        <taxon>Bacteria</taxon>
        <taxon>Bacillati</taxon>
        <taxon>Actinomycetota</taxon>
        <taxon>Actinomycetes</taxon>
        <taxon>Streptosporangiales</taxon>
        <taxon>Thermomonosporaceae</taxon>
        <taxon>Actinocorallia</taxon>
    </lineage>
</organism>
<evidence type="ECO:0000256" key="1">
    <source>
        <dbReference type="SAM" id="MobiDB-lite"/>
    </source>
</evidence>
<protein>
    <recommendedName>
        <fullName evidence="2">Coenzyme Q-binding protein COQ10 START domain-containing protein</fullName>
    </recommendedName>
</protein>
<dbReference type="RefSeq" id="WP_344238875.1">
    <property type="nucleotide sequence ID" value="NZ_BAAAHH010000005.1"/>
</dbReference>
<keyword evidence="4" id="KW-1185">Reference proteome</keyword>
<sequence>MSTIEQVVDVAVPVRIAYDQWTQFEDFPKFMEGVDHIEQITPTRTHWNTSIAGVRREFDAEITEQRPDECIVWHTIGTPRQAGVVSFQPLDPVNTRVVLQMQFIPEGLVEQVGDRLNIVETRVKGDLQRFKEFIEENGRPTGGWRGSVGTDPTPGFADATTPDLRPEARRPAAGTRSVPDGLPAPGDHAAPSAPTDQPVPGAQPAPGGHPAPDTRPAPDTYPAPGTRSAPGGTSTPGSTPGAQNPVPGTQQPAPGPYPTQEPRNNPGSGF</sequence>
<dbReference type="InterPro" id="IPR047137">
    <property type="entry name" value="ORF3"/>
</dbReference>
<evidence type="ECO:0000259" key="2">
    <source>
        <dbReference type="Pfam" id="PF03364"/>
    </source>
</evidence>
<dbReference type="InterPro" id="IPR023393">
    <property type="entry name" value="START-like_dom_sf"/>
</dbReference>
<dbReference type="CDD" id="cd07817">
    <property type="entry name" value="SRPBCC_8"/>
    <property type="match status" value="1"/>
</dbReference>
<dbReference type="SUPFAM" id="SSF55961">
    <property type="entry name" value="Bet v1-like"/>
    <property type="match status" value="1"/>
</dbReference>
<proteinExistence type="predicted"/>
<name>A0ABN1QP23_9ACTN</name>
<feature type="compositionally biased region" description="Pro residues" evidence="1">
    <location>
        <begin position="201"/>
        <end position="221"/>
    </location>
</feature>
<evidence type="ECO:0000313" key="4">
    <source>
        <dbReference type="Proteomes" id="UP001500665"/>
    </source>
</evidence>
<feature type="region of interest" description="Disordered" evidence="1">
    <location>
        <begin position="134"/>
        <end position="270"/>
    </location>
</feature>
<dbReference type="InterPro" id="IPR005031">
    <property type="entry name" value="COQ10_START"/>
</dbReference>
<feature type="domain" description="Coenzyme Q-binding protein COQ10 START" evidence="2">
    <location>
        <begin position="10"/>
        <end position="130"/>
    </location>
</feature>
<accession>A0ABN1QP23</accession>
<dbReference type="Proteomes" id="UP001500665">
    <property type="component" value="Unassembled WGS sequence"/>
</dbReference>
<feature type="compositionally biased region" description="Low complexity" evidence="1">
    <location>
        <begin position="224"/>
        <end position="242"/>
    </location>
</feature>
<dbReference type="Gene3D" id="3.30.530.20">
    <property type="match status" value="1"/>
</dbReference>
<dbReference type="EMBL" id="BAAAHH010000005">
    <property type="protein sequence ID" value="GAA0945154.1"/>
    <property type="molecule type" value="Genomic_DNA"/>
</dbReference>
<dbReference type="PANTHER" id="PTHR33824:SF7">
    <property type="entry name" value="POLYKETIDE CYCLASE_DEHYDRASE AND LIPID TRANSPORT SUPERFAMILY PROTEIN"/>
    <property type="match status" value="1"/>
</dbReference>
<gene>
    <name evidence="3" type="ORF">GCM10009550_18680</name>
</gene>